<dbReference type="Proteomes" id="UP001162834">
    <property type="component" value="Chromosome"/>
</dbReference>
<evidence type="ECO:0000313" key="2">
    <source>
        <dbReference type="Proteomes" id="UP001162834"/>
    </source>
</evidence>
<gene>
    <name evidence="1" type="ORF">DSM104329_03489</name>
</gene>
<proteinExistence type="predicted"/>
<reference evidence="1" key="1">
    <citation type="journal article" date="2022" name="Int. J. Syst. Evol. Microbiol.">
        <title>Pseudomonas aegrilactucae sp. nov. and Pseudomonas morbosilactucae sp. nov., pathogens causing bacterial rot of lettuce in Japan.</title>
        <authorList>
            <person name="Sawada H."/>
            <person name="Fujikawa T."/>
            <person name="Satou M."/>
        </authorList>
    </citation>
    <scope>NUCLEOTIDE SEQUENCE</scope>
    <source>
        <strain evidence="1">0166_1</strain>
    </source>
</reference>
<name>A0A9E6XZ94_9ACTN</name>
<dbReference type="AlphaFoldDB" id="A0A9E6XZ94"/>
<organism evidence="1 2">
    <name type="scientific">Capillimicrobium parvum</name>
    <dbReference type="NCBI Taxonomy" id="2884022"/>
    <lineage>
        <taxon>Bacteria</taxon>
        <taxon>Bacillati</taxon>
        <taxon>Actinomycetota</taxon>
        <taxon>Thermoleophilia</taxon>
        <taxon>Solirubrobacterales</taxon>
        <taxon>Capillimicrobiaceae</taxon>
        <taxon>Capillimicrobium</taxon>
    </lineage>
</organism>
<evidence type="ECO:0000313" key="1">
    <source>
        <dbReference type="EMBL" id="UGS37076.1"/>
    </source>
</evidence>
<protein>
    <submittedName>
        <fullName evidence="1">Uncharacterized protein</fullName>
    </submittedName>
</protein>
<dbReference type="EMBL" id="CP087164">
    <property type="protein sequence ID" value="UGS37076.1"/>
    <property type="molecule type" value="Genomic_DNA"/>
</dbReference>
<dbReference type="KEGG" id="sbae:DSM104329_03489"/>
<sequence length="142" mass="15900">MRRSAREDLRLAVRCLPRHTRVAMLEGIRSNDIISGAYTDRSGGVCPMLAAHRAGGRTDFIAFAHAWDRFARARRPRRATRRELRTLEGLLQATMVDDADFDGAIADHQRTARERRAREAQATGWGWLAGAEETAPAPDYIA</sequence>
<keyword evidence="2" id="KW-1185">Reference proteome</keyword>
<accession>A0A9E6XZ94</accession>